<evidence type="ECO:0000256" key="1">
    <source>
        <dbReference type="ARBA" id="ARBA00004477"/>
    </source>
</evidence>
<dbReference type="GO" id="GO:0034975">
    <property type="term" value="P:protein folding in endoplasmic reticulum"/>
    <property type="evidence" value="ECO:0007669"/>
    <property type="project" value="TreeGrafter"/>
</dbReference>
<evidence type="ECO:0000256" key="7">
    <source>
        <dbReference type="ARBA" id="ARBA00023136"/>
    </source>
</evidence>
<dbReference type="AlphaFoldDB" id="A0A7N0UD77"/>
<dbReference type="Proteomes" id="UP000594263">
    <property type="component" value="Unplaced"/>
</dbReference>
<dbReference type="Gramene" id="Kaladp0060s0477.1.v1.1">
    <property type="protein sequence ID" value="Kaladp0060s0477.1.v1.1"/>
    <property type="gene ID" value="Kaladp0060s0477.v1.1"/>
</dbReference>
<dbReference type="PANTHER" id="PTHR20994">
    <property type="entry name" value="ER MEMBRANE PROTEIN COMPLEX SUBUNIT 6"/>
    <property type="match status" value="1"/>
</dbReference>
<accession>A0A7N0UD77</accession>
<evidence type="ECO:0000256" key="6">
    <source>
        <dbReference type="ARBA" id="ARBA00022989"/>
    </source>
</evidence>
<proteinExistence type="inferred from homology"/>
<evidence type="ECO:0000256" key="3">
    <source>
        <dbReference type="ARBA" id="ARBA00020827"/>
    </source>
</evidence>
<dbReference type="Pfam" id="PF07019">
    <property type="entry name" value="EMC6"/>
    <property type="match status" value="1"/>
</dbReference>
<comment type="similarity">
    <text evidence="2">Belongs to the EMC6 family.</text>
</comment>
<dbReference type="EnsemblPlants" id="Kaladp0060s0477.1.v1.1">
    <property type="protein sequence ID" value="Kaladp0060s0477.1.v1.1"/>
    <property type="gene ID" value="Kaladp0060s0477.v1.1"/>
</dbReference>
<dbReference type="OMA" id="PRDMAVH"/>
<evidence type="ECO:0000256" key="8">
    <source>
        <dbReference type="SAM" id="Phobius"/>
    </source>
</evidence>
<keyword evidence="10" id="KW-1185">Reference proteome</keyword>
<keyword evidence="5" id="KW-0256">Endoplasmic reticulum</keyword>
<evidence type="ECO:0000256" key="2">
    <source>
        <dbReference type="ARBA" id="ARBA00009436"/>
    </source>
</evidence>
<dbReference type="GO" id="GO:0072546">
    <property type="term" value="C:EMC complex"/>
    <property type="evidence" value="ECO:0007669"/>
    <property type="project" value="InterPro"/>
</dbReference>
<name>A0A7N0UD77_KALFE</name>
<evidence type="ECO:0000313" key="9">
    <source>
        <dbReference type="EnsemblPlants" id="Kaladp0060s0477.1.v1.1"/>
    </source>
</evidence>
<feature type="transmembrane region" description="Helical" evidence="8">
    <location>
        <begin position="113"/>
        <end position="133"/>
    </location>
</feature>
<organism evidence="9 10">
    <name type="scientific">Kalanchoe fedtschenkoi</name>
    <name type="common">Lavender scallops</name>
    <name type="synonym">South American air plant</name>
    <dbReference type="NCBI Taxonomy" id="63787"/>
    <lineage>
        <taxon>Eukaryota</taxon>
        <taxon>Viridiplantae</taxon>
        <taxon>Streptophyta</taxon>
        <taxon>Embryophyta</taxon>
        <taxon>Tracheophyta</taxon>
        <taxon>Spermatophyta</taxon>
        <taxon>Magnoliopsida</taxon>
        <taxon>eudicotyledons</taxon>
        <taxon>Gunneridae</taxon>
        <taxon>Pentapetalae</taxon>
        <taxon>Saxifragales</taxon>
        <taxon>Crassulaceae</taxon>
        <taxon>Kalanchoe</taxon>
    </lineage>
</organism>
<keyword evidence="7 8" id="KW-0472">Membrane</keyword>
<keyword evidence="6 8" id="KW-1133">Transmembrane helix</keyword>
<feature type="transmembrane region" description="Helical" evidence="8">
    <location>
        <begin position="88"/>
        <end position="107"/>
    </location>
</feature>
<keyword evidence="4 8" id="KW-0812">Transmembrane</keyword>
<sequence>MKRRRSCLFLVFGDWQKPHETIRDFSSSLVLQVTTLASSAVVRFSDWLFERGDMAGHNDAGTANKKATDDDLPTFNLENLQSNMKTIYYSRTFLSIIGGVIAGIMGFTSLTGFIFYFLVMAITSLALIVKANFNVHSYFDGWNRVLFDGFLSGLMSFVLFWTYPFTTLEFIL</sequence>
<dbReference type="GO" id="GO:0000045">
    <property type="term" value="P:autophagosome assembly"/>
    <property type="evidence" value="ECO:0007669"/>
    <property type="project" value="TreeGrafter"/>
</dbReference>
<dbReference type="InterPro" id="IPR029008">
    <property type="entry name" value="EMC6-like"/>
</dbReference>
<dbReference type="InterPro" id="IPR008504">
    <property type="entry name" value="Emc6"/>
</dbReference>
<protein>
    <recommendedName>
        <fullName evidence="3">ER membrane protein complex subunit 6</fullName>
    </recommendedName>
</protein>
<evidence type="ECO:0000256" key="4">
    <source>
        <dbReference type="ARBA" id="ARBA00022692"/>
    </source>
</evidence>
<evidence type="ECO:0000313" key="10">
    <source>
        <dbReference type="Proteomes" id="UP000594263"/>
    </source>
</evidence>
<reference evidence="9" key="1">
    <citation type="submission" date="2021-01" db="UniProtKB">
        <authorList>
            <consortium name="EnsemblPlants"/>
        </authorList>
    </citation>
    <scope>IDENTIFICATION</scope>
</reference>
<feature type="transmembrane region" description="Helical" evidence="8">
    <location>
        <begin position="145"/>
        <end position="163"/>
    </location>
</feature>
<dbReference type="PANTHER" id="PTHR20994:SF0">
    <property type="entry name" value="ER MEMBRANE PROTEIN COMPLEX SUBUNIT 6"/>
    <property type="match status" value="1"/>
</dbReference>
<evidence type="ECO:0000256" key="5">
    <source>
        <dbReference type="ARBA" id="ARBA00022824"/>
    </source>
</evidence>
<comment type="subcellular location">
    <subcellularLocation>
        <location evidence="1">Endoplasmic reticulum membrane</location>
        <topology evidence="1">Multi-pass membrane protein</topology>
    </subcellularLocation>
</comment>